<dbReference type="Proteomes" id="UP001500575">
    <property type="component" value="Unassembled WGS sequence"/>
</dbReference>
<accession>A0ABN2XQ27</accession>
<feature type="region of interest" description="Disordered" evidence="1">
    <location>
        <begin position="22"/>
        <end position="50"/>
    </location>
</feature>
<proteinExistence type="predicted"/>
<keyword evidence="3" id="KW-1185">Reference proteome</keyword>
<evidence type="ECO:0000256" key="1">
    <source>
        <dbReference type="SAM" id="MobiDB-lite"/>
    </source>
</evidence>
<protein>
    <submittedName>
        <fullName evidence="2">Uncharacterized protein</fullName>
    </submittedName>
</protein>
<feature type="compositionally biased region" description="Basic and acidic residues" evidence="1">
    <location>
        <begin position="22"/>
        <end position="36"/>
    </location>
</feature>
<gene>
    <name evidence="2" type="ORF">GCM10009843_03570</name>
</gene>
<organism evidence="2 3">
    <name type="scientific">Nocardioides bigeumensis</name>
    <dbReference type="NCBI Taxonomy" id="433657"/>
    <lineage>
        <taxon>Bacteria</taxon>
        <taxon>Bacillati</taxon>
        <taxon>Actinomycetota</taxon>
        <taxon>Actinomycetes</taxon>
        <taxon>Propionibacteriales</taxon>
        <taxon>Nocardioidaceae</taxon>
        <taxon>Nocardioides</taxon>
    </lineage>
</organism>
<name>A0ABN2XQ27_9ACTN</name>
<dbReference type="EMBL" id="BAAAQQ010000002">
    <property type="protein sequence ID" value="GAA2114824.1"/>
    <property type="molecule type" value="Genomic_DNA"/>
</dbReference>
<reference evidence="2 3" key="1">
    <citation type="journal article" date="2019" name="Int. J. Syst. Evol. Microbiol.">
        <title>The Global Catalogue of Microorganisms (GCM) 10K type strain sequencing project: providing services to taxonomists for standard genome sequencing and annotation.</title>
        <authorList>
            <consortium name="The Broad Institute Genomics Platform"/>
            <consortium name="The Broad Institute Genome Sequencing Center for Infectious Disease"/>
            <person name="Wu L."/>
            <person name="Ma J."/>
        </authorList>
    </citation>
    <scope>NUCLEOTIDE SEQUENCE [LARGE SCALE GENOMIC DNA]</scope>
    <source>
        <strain evidence="2 3">JCM 16021</strain>
    </source>
</reference>
<comment type="caution">
    <text evidence="2">The sequence shown here is derived from an EMBL/GenBank/DDBJ whole genome shotgun (WGS) entry which is preliminary data.</text>
</comment>
<dbReference type="RefSeq" id="WP_344301880.1">
    <property type="nucleotide sequence ID" value="NZ_BAAAQQ010000002.1"/>
</dbReference>
<sequence length="50" mass="5582">MTKELHVVDVKTGDVVKRVDVSRRDESEVSKTRAAMEAELQPSEALRAVD</sequence>
<evidence type="ECO:0000313" key="2">
    <source>
        <dbReference type="EMBL" id="GAA2114824.1"/>
    </source>
</evidence>
<evidence type="ECO:0000313" key="3">
    <source>
        <dbReference type="Proteomes" id="UP001500575"/>
    </source>
</evidence>